<feature type="compositionally biased region" description="Polar residues" evidence="1">
    <location>
        <begin position="568"/>
        <end position="588"/>
    </location>
</feature>
<dbReference type="InterPro" id="IPR000938">
    <property type="entry name" value="CAP-Gly_domain"/>
</dbReference>
<feature type="compositionally biased region" description="Low complexity" evidence="1">
    <location>
        <begin position="595"/>
        <end position="649"/>
    </location>
</feature>
<name>A0A433D9I7_9FUNG</name>
<dbReference type="Pfam" id="PF00651">
    <property type="entry name" value="BTB"/>
    <property type="match status" value="1"/>
</dbReference>
<evidence type="ECO:0000313" key="3">
    <source>
        <dbReference type="EMBL" id="RUP47534.1"/>
    </source>
</evidence>
<evidence type="ECO:0000313" key="4">
    <source>
        <dbReference type="Proteomes" id="UP000268093"/>
    </source>
</evidence>
<gene>
    <name evidence="3" type="ORF">BC936DRAFT_145636</name>
</gene>
<dbReference type="SUPFAM" id="SSF74924">
    <property type="entry name" value="Cap-Gly domain"/>
    <property type="match status" value="1"/>
</dbReference>
<dbReference type="EMBL" id="RBNI01004405">
    <property type="protein sequence ID" value="RUP47534.1"/>
    <property type="molecule type" value="Genomic_DNA"/>
</dbReference>
<evidence type="ECO:0000259" key="2">
    <source>
        <dbReference type="PROSITE" id="PS50097"/>
    </source>
</evidence>
<dbReference type="Gene3D" id="2.30.30.190">
    <property type="entry name" value="CAP Gly-rich-like domain"/>
    <property type="match status" value="1"/>
</dbReference>
<evidence type="ECO:0000256" key="1">
    <source>
        <dbReference type="SAM" id="MobiDB-lite"/>
    </source>
</evidence>
<dbReference type="AlphaFoldDB" id="A0A433D9I7"/>
<dbReference type="Gene3D" id="3.30.710.10">
    <property type="entry name" value="Potassium Channel Kv1.1, Chain A"/>
    <property type="match status" value="1"/>
</dbReference>
<dbReference type="Pfam" id="PF01302">
    <property type="entry name" value="CAP_GLY"/>
    <property type="match status" value="1"/>
</dbReference>
<feature type="region of interest" description="Disordered" evidence="1">
    <location>
        <begin position="550"/>
        <end position="684"/>
    </location>
</feature>
<dbReference type="PANTHER" id="PTHR22427">
    <property type="entry name" value="GH15728P"/>
    <property type="match status" value="1"/>
</dbReference>
<dbReference type="PANTHER" id="PTHR22427:SF7">
    <property type="entry name" value="GH15728P"/>
    <property type="match status" value="1"/>
</dbReference>
<sequence>MPAAKNQSLFEEPPHTLVKALKYALDNPALTQADLRFAFRTSPELILSAHRPLICARTTKAFRARYMPALENIDQEHDYENPLIITLDPDHVQPDLFGDILHYWYTGVFERATNVLTTTFGVEATGRDGIGVKDGPQHANIIDPSSADASARLAEDMFNLWKEGTYSDVELTLPPLSRPSSQVEQPLLPPGPYHAHRFLLSSHSSYFSAMLSVSLAESTTLALHSDIFPPVTLTSFLHFAYTGHLPPIPETSTLKQRLNHFELLHLAGDFLGMGDSLCVHTAYHLAALAHNLTTCRCDQCQQVLPPLLIIAHRHLRTGTSSLLDACGRVLSDPVGMHLTWPHRPIAELSPPALRDTIASCTITRIVPANAIDSLQSTHALSMALEAHAAESWSHTITTTMLKPILAHTTGLIVAGFPTITSSSPTFLACVDGMGLSLDFLDFLLVHVVKQLGDATVGKVYQAVVRDLLGRGSVVDNFAVREVLEKAREGCVAYVRRRWAAMKAVKGLEGIDEGIVRMLADDTAVPIEILATSTAVSSLFLLNGFAYSPARKDNQPITPPQRPSRGNPGPSTTGAPISVSKSTTRSTPRLKTAMAPSTSTLRSALRSSASSIAPLLSIRPSSTSSGPAASTSTPLSTSPSSNSRQSRPTTTHPPPLPHVPPRNTSKTTRRAAPPARTTSLPVRSQPTPVDRALAVGERVSLPRRGSHGTGTVRFVGRVAFAEGTWVGVEVDSGGEFRWV</sequence>
<keyword evidence="4" id="KW-1185">Reference proteome</keyword>
<comment type="caution">
    <text evidence="3">The sequence shown here is derived from an EMBL/GenBank/DDBJ whole genome shotgun (WGS) entry which is preliminary data.</text>
</comment>
<accession>A0A433D9I7</accession>
<dbReference type="InterPro" id="IPR036859">
    <property type="entry name" value="CAP-Gly_dom_sf"/>
</dbReference>
<reference evidence="3 4" key="1">
    <citation type="journal article" date="2018" name="New Phytol.">
        <title>Phylogenomics of Endogonaceae and evolution of mycorrhizas within Mucoromycota.</title>
        <authorList>
            <person name="Chang Y."/>
            <person name="Desiro A."/>
            <person name="Na H."/>
            <person name="Sandor L."/>
            <person name="Lipzen A."/>
            <person name="Clum A."/>
            <person name="Barry K."/>
            <person name="Grigoriev I.V."/>
            <person name="Martin F.M."/>
            <person name="Stajich J.E."/>
            <person name="Smith M.E."/>
            <person name="Bonito G."/>
            <person name="Spatafora J.W."/>
        </authorList>
    </citation>
    <scope>NUCLEOTIDE SEQUENCE [LARGE SCALE GENOMIC DNA]</scope>
    <source>
        <strain evidence="3 4">GMNB39</strain>
    </source>
</reference>
<organism evidence="3 4">
    <name type="scientific">Jimgerdemannia flammicorona</name>
    <dbReference type="NCBI Taxonomy" id="994334"/>
    <lineage>
        <taxon>Eukaryota</taxon>
        <taxon>Fungi</taxon>
        <taxon>Fungi incertae sedis</taxon>
        <taxon>Mucoromycota</taxon>
        <taxon>Mucoromycotina</taxon>
        <taxon>Endogonomycetes</taxon>
        <taxon>Endogonales</taxon>
        <taxon>Endogonaceae</taxon>
        <taxon>Jimgerdemannia</taxon>
    </lineage>
</organism>
<dbReference type="InterPro" id="IPR011333">
    <property type="entry name" value="SKP1/BTB/POZ_sf"/>
</dbReference>
<dbReference type="SUPFAM" id="SSF54695">
    <property type="entry name" value="POZ domain"/>
    <property type="match status" value="1"/>
</dbReference>
<dbReference type="CDD" id="cd18186">
    <property type="entry name" value="BTB_POZ_ZBTB_KLHL-like"/>
    <property type="match status" value="1"/>
</dbReference>
<feature type="domain" description="BTB" evidence="2">
    <location>
        <begin position="33"/>
        <end position="113"/>
    </location>
</feature>
<protein>
    <recommendedName>
        <fullName evidence="2">BTB domain-containing protein</fullName>
    </recommendedName>
</protein>
<dbReference type="OrthoDB" id="2130750at2759"/>
<dbReference type="PROSITE" id="PS50097">
    <property type="entry name" value="BTB"/>
    <property type="match status" value="2"/>
</dbReference>
<proteinExistence type="predicted"/>
<dbReference type="InterPro" id="IPR000210">
    <property type="entry name" value="BTB/POZ_dom"/>
</dbReference>
<feature type="compositionally biased region" description="Pro residues" evidence="1">
    <location>
        <begin position="650"/>
        <end position="659"/>
    </location>
</feature>
<dbReference type="Proteomes" id="UP000268093">
    <property type="component" value="Unassembled WGS sequence"/>
</dbReference>
<feature type="domain" description="BTB" evidence="2">
    <location>
        <begin position="167"/>
        <end position="249"/>
    </location>
</feature>